<accession>A0A1Y2BS26</accession>
<dbReference type="PANTHER" id="PTHR43899:SF4">
    <property type="entry name" value="17 BETA-HYDROXYSTEROID DEHYDROGENASE TYPE 3"/>
    <property type="match status" value="1"/>
</dbReference>
<dbReference type="Gene3D" id="3.40.50.720">
    <property type="entry name" value="NAD(P)-binding Rossmann-like Domain"/>
    <property type="match status" value="1"/>
</dbReference>
<dbReference type="AlphaFoldDB" id="A0A1Y2BS26"/>
<dbReference type="EMBL" id="MCGO01000053">
    <property type="protein sequence ID" value="ORY36935.1"/>
    <property type="molecule type" value="Genomic_DNA"/>
</dbReference>
<name>A0A1Y2BS26_9FUNG</name>
<sequence>QNLKTKYGSQWALVTGGSSGIGLAITETLAKQGINVVVAALDDALMAKAKTSLPEKYPSIKFRFVSVNLGSSDPEVYMQPLKEITSDIPVSLVFNNAGYILVGLFHLTPLASLTANLNCNNTAAIHITHHFSNRMLSSSLRGAIFFTSSPGGFMASQWHQCIPPQKPSSQTLQLQSPQNLHQRNRRLCRAPIPTNTGFYSGAGLMSALKFFQGTAVSPQQIADALFRCVGRTVVADHGYYSVINRLLLKVLDYTVMSDLMVLFVKDQGDFKAIKADQEAKIAKNGGAAGGDAFKKSVKTQ</sequence>
<protein>
    <submittedName>
        <fullName evidence="2">NAD(P)-binding protein</fullName>
    </submittedName>
</protein>
<dbReference type="STRING" id="329046.A0A1Y2BS26"/>
<dbReference type="InterPro" id="IPR051019">
    <property type="entry name" value="VLCFA-Steroid_DH"/>
</dbReference>
<proteinExistence type="predicted"/>
<gene>
    <name evidence="2" type="ORF">BCR33DRAFT_835274</name>
</gene>
<dbReference type="GO" id="GO:0016491">
    <property type="term" value="F:oxidoreductase activity"/>
    <property type="evidence" value="ECO:0007669"/>
    <property type="project" value="UniProtKB-KW"/>
</dbReference>
<keyword evidence="1" id="KW-0560">Oxidoreductase</keyword>
<dbReference type="Proteomes" id="UP000193642">
    <property type="component" value="Unassembled WGS sequence"/>
</dbReference>
<comment type="caution">
    <text evidence="2">The sequence shown here is derived from an EMBL/GenBank/DDBJ whole genome shotgun (WGS) entry which is preliminary data.</text>
</comment>
<dbReference type="PANTHER" id="PTHR43899">
    <property type="entry name" value="RH59310P"/>
    <property type="match status" value="1"/>
</dbReference>
<dbReference type="Pfam" id="PF00106">
    <property type="entry name" value="adh_short"/>
    <property type="match status" value="1"/>
</dbReference>
<feature type="non-terminal residue" evidence="2">
    <location>
        <position position="1"/>
    </location>
</feature>
<keyword evidence="3" id="KW-1185">Reference proteome</keyword>
<dbReference type="InterPro" id="IPR002347">
    <property type="entry name" value="SDR_fam"/>
</dbReference>
<organism evidence="2 3">
    <name type="scientific">Rhizoclosmatium globosum</name>
    <dbReference type="NCBI Taxonomy" id="329046"/>
    <lineage>
        <taxon>Eukaryota</taxon>
        <taxon>Fungi</taxon>
        <taxon>Fungi incertae sedis</taxon>
        <taxon>Chytridiomycota</taxon>
        <taxon>Chytridiomycota incertae sedis</taxon>
        <taxon>Chytridiomycetes</taxon>
        <taxon>Chytridiales</taxon>
        <taxon>Chytriomycetaceae</taxon>
        <taxon>Rhizoclosmatium</taxon>
    </lineage>
</organism>
<evidence type="ECO:0000256" key="1">
    <source>
        <dbReference type="ARBA" id="ARBA00023002"/>
    </source>
</evidence>
<dbReference type="InterPro" id="IPR036291">
    <property type="entry name" value="NAD(P)-bd_dom_sf"/>
</dbReference>
<reference evidence="2 3" key="1">
    <citation type="submission" date="2016-07" db="EMBL/GenBank/DDBJ databases">
        <title>Pervasive Adenine N6-methylation of Active Genes in Fungi.</title>
        <authorList>
            <consortium name="DOE Joint Genome Institute"/>
            <person name="Mondo S.J."/>
            <person name="Dannebaum R.O."/>
            <person name="Kuo R.C."/>
            <person name="Labutti K."/>
            <person name="Haridas S."/>
            <person name="Kuo A."/>
            <person name="Salamov A."/>
            <person name="Ahrendt S.R."/>
            <person name="Lipzen A."/>
            <person name="Sullivan W."/>
            <person name="Andreopoulos W.B."/>
            <person name="Clum A."/>
            <person name="Lindquist E."/>
            <person name="Daum C."/>
            <person name="Ramamoorthy G.K."/>
            <person name="Gryganskyi A."/>
            <person name="Culley D."/>
            <person name="Magnuson J.K."/>
            <person name="James T.Y."/>
            <person name="O'Malley M.A."/>
            <person name="Stajich J.E."/>
            <person name="Spatafora J.W."/>
            <person name="Visel A."/>
            <person name="Grigoriev I.V."/>
        </authorList>
    </citation>
    <scope>NUCLEOTIDE SEQUENCE [LARGE SCALE GENOMIC DNA]</scope>
    <source>
        <strain evidence="2 3">JEL800</strain>
    </source>
</reference>
<evidence type="ECO:0000313" key="2">
    <source>
        <dbReference type="EMBL" id="ORY36935.1"/>
    </source>
</evidence>
<evidence type="ECO:0000313" key="3">
    <source>
        <dbReference type="Proteomes" id="UP000193642"/>
    </source>
</evidence>
<dbReference type="PRINTS" id="PR00081">
    <property type="entry name" value="GDHRDH"/>
</dbReference>
<dbReference type="SUPFAM" id="SSF51735">
    <property type="entry name" value="NAD(P)-binding Rossmann-fold domains"/>
    <property type="match status" value="1"/>
</dbReference>
<dbReference type="OrthoDB" id="153074at2759"/>